<evidence type="ECO:0000313" key="2">
    <source>
        <dbReference type="Proteomes" id="UP000054007"/>
    </source>
</evidence>
<dbReference type="Proteomes" id="UP000054007">
    <property type="component" value="Unassembled WGS sequence"/>
</dbReference>
<dbReference type="SUPFAM" id="SSF52047">
    <property type="entry name" value="RNI-like"/>
    <property type="match status" value="1"/>
</dbReference>
<dbReference type="OrthoDB" id="3035621at2759"/>
<reference evidence="1 2" key="1">
    <citation type="journal article" date="2015" name="Fungal Genet. Biol.">
        <title>Evolution of novel wood decay mechanisms in Agaricales revealed by the genome sequences of Fistulina hepatica and Cylindrobasidium torrendii.</title>
        <authorList>
            <person name="Floudas D."/>
            <person name="Held B.W."/>
            <person name="Riley R."/>
            <person name="Nagy L.G."/>
            <person name="Koehler G."/>
            <person name="Ransdell A.S."/>
            <person name="Younus H."/>
            <person name="Chow J."/>
            <person name="Chiniquy J."/>
            <person name="Lipzen A."/>
            <person name="Tritt A."/>
            <person name="Sun H."/>
            <person name="Haridas S."/>
            <person name="LaButti K."/>
            <person name="Ohm R.A."/>
            <person name="Kues U."/>
            <person name="Blanchette R.A."/>
            <person name="Grigoriev I.V."/>
            <person name="Minto R.E."/>
            <person name="Hibbett D.S."/>
        </authorList>
    </citation>
    <scope>NUCLEOTIDE SEQUENCE [LARGE SCALE GENOMIC DNA]</scope>
    <source>
        <strain evidence="1 2">FP15055 ss-10</strain>
    </source>
</reference>
<name>A0A0D7AW71_9AGAR</name>
<sequence>MPSISDVPAEILQAIFLEAAAMSSESCSYILLPVQEPRVPCQHILLQVCRYWNSLASAMPYLWSDIHIVWRGEGYTSQVVAFARRAIRLSGTLPLDFHFKFRGWYDLADDLLAESHRWREIDFGTSPPTTVQLRALSGRVPKLESITFNHPRDNTIGEAYVEAVSHAFHDAPAFRRLDCNVNLLGARFPWHQLEHFSIPDIRARAPLNIHTSLLGVLSSPSLLKLIIKEVSLPRPFIVRNSNIRELEYHCADDGSWLERLYLPSLCKATLKPSRRRTIEMFTQFVHRSGCRLSDLHYDDWALGWSDRLNTDFPGLFDALPQLASLTLDVSGRTASSTLPTVCNQLQRSNPVLSRVHIDIGAIDASDTLRILFDGVEALNNLLTIPSLKCASVHIVTDWDLRDYVAPAASVKTRIDEVEAKAKAQKVRIAFQLVEQAGIGYSAAFKAQATRRYNLL</sequence>
<dbReference type="AlphaFoldDB" id="A0A0D7AW71"/>
<protein>
    <submittedName>
        <fullName evidence="1">Uncharacterized protein</fullName>
    </submittedName>
</protein>
<organism evidence="1 2">
    <name type="scientific">Cylindrobasidium torrendii FP15055 ss-10</name>
    <dbReference type="NCBI Taxonomy" id="1314674"/>
    <lineage>
        <taxon>Eukaryota</taxon>
        <taxon>Fungi</taxon>
        <taxon>Dikarya</taxon>
        <taxon>Basidiomycota</taxon>
        <taxon>Agaricomycotina</taxon>
        <taxon>Agaricomycetes</taxon>
        <taxon>Agaricomycetidae</taxon>
        <taxon>Agaricales</taxon>
        <taxon>Marasmiineae</taxon>
        <taxon>Physalacriaceae</taxon>
        <taxon>Cylindrobasidium</taxon>
    </lineage>
</organism>
<evidence type="ECO:0000313" key="1">
    <source>
        <dbReference type="EMBL" id="KIY62638.1"/>
    </source>
</evidence>
<gene>
    <name evidence="1" type="ORF">CYLTODRAFT_426762</name>
</gene>
<accession>A0A0D7AW71</accession>
<keyword evidence="2" id="KW-1185">Reference proteome</keyword>
<dbReference type="EMBL" id="KN880762">
    <property type="protein sequence ID" value="KIY62638.1"/>
    <property type="molecule type" value="Genomic_DNA"/>
</dbReference>
<proteinExistence type="predicted"/>